<reference evidence="1 2" key="1">
    <citation type="submission" date="2014-09" db="EMBL/GenBank/DDBJ databases">
        <title>Whole Genome Shotgun of Flavobacterium aquatile LMG 4008.</title>
        <authorList>
            <person name="Gale A.N."/>
            <person name="Pipes S.E."/>
            <person name="Newman J.D."/>
        </authorList>
    </citation>
    <scope>NUCLEOTIDE SEQUENCE [LARGE SCALE GENOMIC DNA]</scope>
    <source>
        <strain evidence="1 2">LMG 4008</strain>
    </source>
</reference>
<sequence length="337" mass="37878">MLSKFSKYIMIGICLIFSGKSFSQSDQLLQDLGYLIDDALFFSDKYITPATDAAVYQSSSGWVYSAKKRKLWDVTVGVNTNFFFVPNSDREFQIKNSDFQLLSIESGATSATVPTAIGNGDQIYLAGDLDGEPIRIETPKGINQNVVIYPHLSGALSLWYGTEVLVKYSPRVNLKRSEYQVYGFGIKHNLSQYFKSLEANKINLAATATYSNEDVSFDFLDIQTDFGNLGINRLSGLVDTYQMQLNASKEYKKIEVLAGFIANVSDFKYKLTGTKGAIEETIPLQYILNQRLKEIYKTKANFMGEISGRYQISKIFIQSTIAFGKFVNSNLSVQYEF</sequence>
<evidence type="ECO:0000313" key="1">
    <source>
        <dbReference type="EMBL" id="KGD67008.1"/>
    </source>
</evidence>
<accession>A0A095TXB4</accession>
<dbReference type="Proteomes" id="UP000029554">
    <property type="component" value="Unassembled WGS sequence"/>
</dbReference>
<comment type="caution">
    <text evidence="1">The sequence shown here is derived from an EMBL/GenBank/DDBJ whole genome shotgun (WGS) entry which is preliminary data.</text>
</comment>
<dbReference type="STRING" id="1453498.LG45_12310"/>
<dbReference type="eggNOG" id="ENOG502Z8Z5">
    <property type="taxonomic scope" value="Bacteria"/>
</dbReference>
<dbReference type="AlphaFoldDB" id="A0A095TXB4"/>
<dbReference type="InterPro" id="IPR046495">
    <property type="entry name" value="DUF6588"/>
</dbReference>
<keyword evidence="2" id="KW-1185">Reference proteome</keyword>
<gene>
    <name evidence="1" type="ORF">LG45_12310</name>
</gene>
<dbReference type="Pfam" id="PF20230">
    <property type="entry name" value="DUF6588"/>
    <property type="match status" value="1"/>
</dbReference>
<dbReference type="EMBL" id="JRHH01000005">
    <property type="protein sequence ID" value="KGD67008.1"/>
    <property type="molecule type" value="Genomic_DNA"/>
</dbReference>
<organism evidence="1 2">
    <name type="scientific">Flavobacterium aquatile LMG 4008 = ATCC 11947</name>
    <dbReference type="NCBI Taxonomy" id="1453498"/>
    <lineage>
        <taxon>Bacteria</taxon>
        <taxon>Pseudomonadati</taxon>
        <taxon>Bacteroidota</taxon>
        <taxon>Flavobacteriia</taxon>
        <taxon>Flavobacteriales</taxon>
        <taxon>Flavobacteriaceae</taxon>
        <taxon>Flavobacterium</taxon>
    </lineage>
</organism>
<proteinExistence type="predicted"/>
<name>A0A095TXB4_9FLAO</name>
<protein>
    <submittedName>
        <fullName evidence="1">Uncharacterized protein</fullName>
    </submittedName>
</protein>
<evidence type="ECO:0000313" key="2">
    <source>
        <dbReference type="Proteomes" id="UP000029554"/>
    </source>
</evidence>